<sequence>MIIKTIPFVLFLSFLLPTVSFSAEIYKWIDDSGVTHFGAKPPAGKSSVEISEQLRKTSNVVEFRKLKEIEFYRPSENEIPITLEVDIRLVDYELSKASHKLIQRQVKAIYRAYVEWFGWSHQASRPIVIKIFGNYDAFEQYQMENADGHVTSRSHYSPRRKEVVMKGTEFTDATLGVLFHEVSHAIVHMGLRHTPTWINEGMAETFEYSRVKKGKISLGYNEAWVEIIQHKLREGSLRPMAEYLAITNREWRASSPAVERSYYMIAWSMMSFMMADDEAFKTLRAVVNSAKLTPWWKPPSLPERFSQNYPKGMKKLDARWRTWIRKLPQVRAANKRR</sequence>
<gene>
    <name evidence="3" type="ORF">MNBD_GAMMA17-1352</name>
</gene>
<dbReference type="EMBL" id="UOFQ01000107">
    <property type="protein sequence ID" value="VAW88776.1"/>
    <property type="molecule type" value="Genomic_DNA"/>
</dbReference>
<dbReference type="AlphaFoldDB" id="A0A3B1A7A7"/>
<accession>A0A3B1A7A7</accession>
<evidence type="ECO:0000259" key="1">
    <source>
        <dbReference type="Pfam" id="PF07607"/>
    </source>
</evidence>
<feature type="domain" description="DUF1570" evidence="1">
    <location>
        <begin position="187"/>
        <end position="277"/>
    </location>
</feature>
<dbReference type="InterPro" id="IPR011464">
    <property type="entry name" value="DUF1570"/>
</dbReference>
<evidence type="ECO:0000259" key="2">
    <source>
        <dbReference type="Pfam" id="PF13511"/>
    </source>
</evidence>
<feature type="domain" description="DUF4124" evidence="2">
    <location>
        <begin position="12"/>
        <end position="51"/>
    </location>
</feature>
<dbReference type="Pfam" id="PF13511">
    <property type="entry name" value="DUF4124"/>
    <property type="match status" value="1"/>
</dbReference>
<proteinExistence type="predicted"/>
<dbReference type="Pfam" id="PF07607">
    <property type="entry name" value="DUF1570"/>
    <property type="match status" value="1"/>
</dbReference>
<dbReference type="InterPro" id="IPR025392">
    <property type="entry name" value="DUF4124"/>
</dbReference>
<organism evidence="3">
    <name type="scientific">hydrothermal vent metagenome</name>
    <dbReference type="NCBI Taxonomy" id="652676"/>
    <lineage>
        <taxon>unclassified sequences</taxon>
        <taxon>metagenomes</taxon>
        <taxon>ecological metagenomes</taxon>
    </lineage>
</organism>
<name>A0A3B1A7A7_9ZZZZ</name>
<reference evidence="3" key="1">
    <citation type="submission" date="2018-06" db="EMBL/GenBank/DDBJ databases">
        <authorList>
            <person name="Zhirakovskaya E."/>
        </authorList>
    </citation>
    <scope>NUCLEOTIDE SEQUENCE</scope>
</reference>
<protein>
    <recommendedName>
        <fullName evidence="4">DUF4124 domain-containing protein</fullName>
    </recommendedName>
</protein>
<evidence type="ECO:0008006" key="4">
    <source>
        <dbReference type="Google" id="ProtNLM"/>
    </source>
</evidence>
<evidence type="ECO:0000313" key="3">
    <source>
        <dbReference type="EMBL" id="VAW88776.1"/>
    </source>
</evidence>